<sequence>MKKILILALVLITFNATAQIDRTKLPEPAPAKELKIGDYEKFTLKNGLTVIVAENHKLPTLSWNLSFITGPITEGDKGGYAGIFGQVMSAGTKTKTKDQLNEEIDFMGASVNAGATSMSAFSLSKYKEGVLKIMTDILYNPSFPEDEFERAVEQTLTGLKQSTEDPNTIASQLGGILNYGKDHPYGEIVTEETVKNITIEDLKSHYARYFKPNIAYLVIVGDINKKDAQKLAKKYFGDWKKGDVEKEEFTAPKPIEKTVISVVDRPSSVQSVINITYPVDNKPGNDDILAVSLMNNILGGGGSARLFMNLREDKGYTYGAYSDVGSSRYSSSFYASASVRNEVTDSALVQFMYELERIGNEQVTQEELDAAKSAIRGSFGRSLENRGTAAQFALSTEINNLPEDYFATYLKRLEAVTLSDIQRVAKKIVRPDKANVVVVGKAEEIAEKLKAFGEVKFYDSEGNPVQDPTKKVIADISPRSILDKYIEAIGGKAAVDGVKSVVNKSTASLNMAGQSFTLTRTVYQQGPDKFADVQVIPGQGEVYQVYNAGDAFLKAGGQTQSPPGPFKELMKYQGTLFGERFYEEVGFKLAYKGTSKIDSKEAHRIEINLGSITVNEYYDVASGLKVRIELGPSGTIDLSDYREVNGIMIPYKFAQSGGQLPVTLEFISDEVVVNGDLDTSVFNK</sequence>
<keyword evidence="5" id="KW-1185">Reference proteome</keyword>
<feature type="domain" description="Peptidase M16 C-terminal" evidence="3">
    <location>
        <begin position="196"/>
        <end position="374"/>
    </location>
</feature>
<dbReference type="EMBL" id="MDGQ01000003">
    <property type="protein sequence ID" value="OEK06195.1"/>
    <property type="molecule type" value="Genomic_DNA"/>
</dbReference>
<dbReference type="Proteomes" id="UP000095552">
    <property type="component" value="Unassembled WGS sequence"/>
</dbReference>
<dbReference type="InterPro" id="IPR050361">
    <property type="entry name" value="MPP/UQCRC_Complex"/>
</dbReference>
<dbReference type="InterPro" id="IPR011765">
    <property type="entry name" value="Pept_M16_N"/>
</dbReference>
<feature type="domain" description="Peptidase M16 N-terminal" evidence="2">
    <location>
        <begin position="50"/>
        <end position="166"/>
    </location>
</feature>
<dbReference type="GO" id="GO:0046872">
    <property type="term" value="F:metal ion binding"/>
    <property type="evidence" value="ECO:0007669"/>
    <property type="project" value="InterPro"/>
</dbReference>
<dbReference type="Gene3D" id="3.30.830.10">
    <property type="entry name" value="Metalloenzyme, LuxS/M16 peptidase-like"/>
    <property type="match status" value="2"/>
</dbReference>
<name>A0A1E5T491_9BACT</name>
<dbReference type="InterPro" id="IPR011249">
    <property type="entry name" value="Metalloenz_LuxS/M16"/>
</dbReference>
<dbReference type="Pfam" id="PF05193">
    <property type="entry name" value="Peptidase_M16_C"/>
    <property type="match status" value="1"/>
</dbReference>
<dbReference type="RefSeq" id="WP_069833507.1">
    <property type="nucleotide sequence ID" value="NZ_MDGQ01000003.1"/>
</dbReference>
<gene>
    <name evidence="4" type="ORF">BFP71_00505</name>
</gene>
<comment type="caution">
    <text evidence="4">The sequence shown here is derived from an EMBL/GenBank/DDBJ whole genome shotgun (WGS) entry which is preliminary data.</text>
</comment>
<reference evidence="4 5" key="1">
    <citation type="submission" date="2016-08" db="EMBL/GenBank/DDBJ databases">
        <title>Draft genome of Fabibacter sp. strain SK-8.</title>
        <authorList>
            <person name="Wong S.-K."/>
            <person name="Hamasaki K."/>
            <person name="Yoshizawa S."/>
        </authorList>
    </citation>
    <scope>NUCLEOTIDE SEQUENCE [LARGE SCALE GENOMIC DNA]</scope>
    <source>
        <strain evidence="4 5">SK-8</strain>
    </source>
</reference>
<evidence type="ECO:0008006" key="6">
    <source>
        <dbReference type="Google" id="ProtNLM"/>
    </source>
</evidence>
<feature type="chain" id="PRO_5009185924" description="Peptidase M16" evidence="1">
    <location>
        <begin position="19"/>
        <end position="684"/>
    </location>
</feature>
<protein>
    <recommendedName>
        <fullName evidence="6">Peptidase M16</fullName>
    </recommendedName>
</protein>
<proteinExistence type="predicted"/>
<evidence type="ECO:0000313" key="5">
    <source>
        <dbReference type="Proteomes" id="UP000095552"/>
    </source>
</evidence>
<dbReference type="InterPro" id="IPR007863">
    <property type="entry name" value="Peptidase_M16_C"/>
</dbReference>
<dbReference type="AlphaFoldDB" id="A0A1E5T491"/>
<accession>A0A1E5T491</accession>
<evidence type="ECO:0000259" key="3">
    <source>
        <dbReference type="Pfam" id="PF05193"/>
    </source>
</evidence>
<dbReference type="PANTHER" id="PTHR11851">
    <property type="entry name" value="METALLOPROTEASE"/>
    <property type="match status" value="1"/>
</dbReference>
<dbReference type="OrthoDB" id="9811314at2"/>
<evidence type="ECO:0000313" key="4">
    <source>
        <dbReference type="EMBL" id="OEK06195.1"/>
    </source>
</evidence>
<dbReference type="PANTHER" id="PTHR11851:SF224">
    <property type="entry name" value="PROCESSING PROTEASE"/>
    <property type="match status" value="1"/>
</dbReference>
<evidence type="ECO:0000259" key="2">
    <source>
        <dbReference type="Pfam" id="PF00675"/>
    </source>
</evidence>
<keyword evidence="1" id="KW-0732">Signal</keyword>
<dbReference type="Pfam" id="PF00675">
    <property type="entry name" value="Peptidase_M16"/>
    <property type="match status" value="1"/>
</dbReference>
<feature type="signal peptide" evidence="1">
    <location>
        <begin position="1"/>
        <end position="18"/>
    </location>
</feature>
<evidence type="ECO:0000256" key="1">
    <source>
        <dbReference type="SAM" id="SignalP"/>
    </source>
</evidence>
<dbReference type="STRING" id="1563681.BFP71_00505"/>
<dbReference type="SUPFAM" id="SSF63411">
    <property type="entry name" value="LuxS/MPP-like metallohydrolase"/>
    <property type="match status" value="2"/>
</dbReference>
<organism evidence="4 5">
    <name type="scientific">Roseivirga misakiensis</name>
    <dbReference type="NCBI Taxonomy" id="1563681"/>
    <lineage>
        <taxon>Bacteria</taxon>
        <taxon>Pseudomonadati</taxon>
        <taxon>Bacteroidota</taxon>
        <taxon>Cytophagia</taxon>
        <taxon>Cytophagales</taxon>
        <taxon>Roseivirgaceae</taxon>
        <taxon>Roseivirga</taxon>
    </lineage>
</organism>